<gene>
    <name evidence="1" type="ORF">HPP92_001340</name>
</gene>
<dbReference type="Proteomes" id="UP000639772">
    <property type="component" value="Chromosome 1"/>
</dbReference>
<dbReference type="AlphaFoldDB" id="A0A835S2B8"/>
<reference evidence="1 2" key="1">
    <citation type="journal article" date="2020" name="Nat. Food">
        <title>A phased Vanilla planifolia genome enables genetic improvement of flavour and production.</title>
        <authorList>
            <person name="Hasing T."/>
            <person name="Tang H."/>
            <person name="Brym M."/>
            <person name="Khazi F."/>
            <person name="Huang T."/>
            <person name="Chambers A.H."/>
        </authorList>
    </citation>
    <scope>NUCLEOTIDE SEQUENCE [LARGE SCALE GENOMIC DNA]</scope>
    <source>
        <tissue evidence="1">Leaf</tissue>
    </source>
</reference>
<sequence>MGKLPRPRNEVGALQLRLWRRDNLAAAVRRRSLREHTKAVDVKLLRGRPSPKTGASSTQCLLCLACCSVRNPDSPPSPIQPLVAVVAAVTFLHLSPTDPTGALLLRCCSVI</sequence>
<name>A0A835S2B8_VANPL</name>
<accession>A0A835S2B8</accession>
<protein>
    <submittedName>
        <fullName evidence="1">Uncharacterized protein</fullName>
    </submittedName>
</protein>
<organism evidence="1 2">
    <name type="scientific">Vanilla planifolia</name>
    <name type="common">Vanilla</name>
    <dbReference type="NCBI Taxonomy" id="51239"/>
    <lineage>
        <taxon>Eukaryota</taxon>
        <taxon>Viridiplantae</taxon>
        <taxon>Streptophyta</taxon>
        <taxon>Embryophyta</taxon>
        <taxon>Tracheophyta</taxon>
        <taxon>Spermatophyta</taxon>
        <taxon>Magnoliopsida</taxon>
        <taxon>Liliopsida</taxon>
        <taxon>Asparagales</taxon>
        <taxon>Orchidaceae</taxon>
        <taxon>Vanilloideae</taxon>
        <taxon>Vanilleae</taxon>
        <taxon>Vanilla</taxon>
    </lineage>
</organism>
<evidence type="ECO:0000313" key="1">
    <source>
        <dbReference type="EMBL" id="KAG0501268.1"/>
    </source>
</evidence>
<evidence type="ECO:0000313" key="2">
    <source>
        <dbReference type="Proteomes" id="UP000639772"/>
    </source>
</evidence>
<proteinExistence type="predicted"/>
<comment type="caution">
    <text evidence="1">The sequence shown here is derived from an EMBL/GenBank/DDBJ whole genome shotgun (WGS) entry which is preliminary data.</text>
</comment>
<dbReference type="EMBL" id="JADCNM010000001">
    <property type="protein sequence ID" value="KAG0501268.1"/>
    <property type="molecule type" value="Genomic_DNA"/>
</dbReference>